<feature type="region of interest" description="Disordered" evidence="1">
    <location>
        <begin position="134"/>
        <end position="305"/>
    </location>
</feature>
<keyword evidence="3" id="KW-1185">Reference proteome</keyword>
<organism evidence="2 3">
    <name type="scientific">Merluccius polli</name>
    <name type="common">Benguela hake</name>
    <name type="synonym">Merluccius cadenati</name>
    <dbReference type="NCBI Taxonomy" id="89951"/>
    <lineage>
        <taxon>Eukaryota</taxon>
        <taxon>Metazoa</taxon>
        <taxon>Chordata</taxon>
        <taxon>Craniata</taxon>
        <taxon>Vertebrata</taxon>
        <taxon>Euteleostomi</taxon>
        <taxon>Actinopterygii</taxon>
        <taxon>Neopterygii</taxon>
        <taxon>Teleostei</taxon>
        <taxon>Neoteleostei</taxon>
        <taxon>Acanthomorphata</taxon>
        <taxon>Zeiogadaria</taxon>
        <taxon>Gadariae</taxon>
        <taxon>Gadiformes</taxon>
        <taxon>Gadoidei</taxon>
        <taxon>Merlucciidae</taxon>
        <taxon>Merluccius</taxon>
    </lineage>
</organism>
<feature type="compositionally biased region" description="Pro residues" evidence="1">
    <location>
        <begin position="207"/>
        <end position="234"/>
    </location>
</feature>
<dbReference type="PRINTS" id="PR01217">
    <property type="entry name" value="PRICHEXTENSN"/>
</dbReference>
<name>A0AA47MG76_MERPO</name>
<feature type="compositionally biased region" description="Pro residues" evidence="1">
    <location>
        <begin position="276"/>
        <end position="296"/>
    </location>
</feature>
<accession>A0AA47MG76</accession>
<evidence type="ECO:0000313" key="3">
    <source>
        <dbReference type="Proteomes" id="UP001174136"/>
    </source>
</evidence>
<dbReference type="AlphaFoldDB" id="A0AA47MG76"/>
<dbReference type="EMBL" id="JAOPHQ010004355">
    <property type="protein sequence ID" value="KAK0139502.1"/>
    <property type="molecule type" value="Genomic_DNA"/>
</dbReference>
<dbReference type="Proteomes" id="UP001174136">
    <property type="component" value="Unassembled WGS sequence"/>
</dbReference>
<gene>
    <name evidence="2" type="primary">RPII_1</name>
    <name evidence="2" type="ORF">N1851_023623</name>
</gene>
<dbReference type="GO" id="GO:0000428">
    <property type="term" value="C:DNA-directed RNA polymerase complex"/>
    <property type="evidence" value="ECO:0007669"/>
    <property type="project" value="UniProtKB-KW"/>
</dbReference>
<proteinExistence type="predicted"/>
<comment type="caution">
    <text evidence="2">The sequence shown here is derived from an EMBL/GenBank/DDBJ whole genome shotgun (WGS) entry which is preliminary data.</text>
</comment>
<feature type="compositionally biased region" description="Pro residues" evidence="1">
    <location>
        <begin position="143"/>
        <end position="157"/>
    </location>
</feature>
<evidence type="ECO:0000313" key="2">
    <source>
        <dbReference type="EMBL" id="KAK0139502.1"/>
    </source>
</evidence>
<evidence type="ECO:0000256" key="1">
    <source>
        <dbReference type="SAM" id="MobiDB-lite"/>
    </source>
</evidence>
<sequence>MVEGKAGLDVREMFRMMVKVRIRVDFNYHKLMGTLEEFTQVRLGEPIGKKEADKWVSRRDKYVKEWVGEGWVSRDGPYGRGQLKGLMHQLQAGTAQCRAAIDKAGPLRPVRGLEKRIRQLGKWKVVAESYLSTLPDSTNPTCSYPPPSPETPKPRGPMFPDTGTPPLSVSSDLGRPESGEPTPPPYSSSPGDISVPEAPPTTQRPSPSNPTHPSPSNPTYPSPSNPMYPSPSNPMYPSLSNPISPFLYPSPPNPTFPSLCHFPSKPESLNPFRTNPAPPYPSRPRSRPLPPAPTPHTPESSPARP</sequence>
<keyword evidence="2" id="KW-0240">DNA-directed RNA polymerase</keyword>
<reference evidence="2" key="1">
    <citation type="journal article" date="2023" name="Front. Mar. Sci.">
        <title>A new Merluccius polli reference genome to investigate the effects of global change in West African waters.</title>
        <authorList>
            <person name="Mateo J.L."/>
            <person name="Blanco-Fernandez C."/>
            <person name="Garcia-Vazquez E."/>
            <person name="Machado-Schiaffino G."/>
        </authorList>
    </citation>
    <scope>NUCLEOTIDE SEQUENCE</scope>
    <source>
        <strain evidence="2">C29</strain>
        <tissue evidence="2">Fin</tissue>
    </source>
</reference>
<keyword evidence="2" id="KW-0804">Transcription</keyword>
<protein>
    <submittedName>
        <fullName evidence="2">DNA-directed RNA polymerase II subunit RPB1</fullName>
    </submittedName>
</protein>